<dbReference type="AlphaFoldDB" id="A0A0C1ETR6"/>
<protein>
    <submittedName>
        <fullName evidence="1">Uncharacterized protein</fullName>
    </submittedName>
</protein>
<proteinExistence type="predicted"/>
<name>A0A0C1ETR6_9NEIS</name>
<gene>
    <name evidence="1" type="ORF">MCC93_04220</name>
</gene>
<dbReference type="EMBL" id="JUFZ01000016">
    <property type="protein sequence ID" value="KIC12503.1"/>
    <property type="molecule type" value="Genomic_DNA"/>
</dbReference>
<evidence type="ECO:0000313" key="2">
    <source>
        <dbReference type="Proteomes" id="UP000031390"/>
    </source>
</evidence>
<comment type="caution">
    <text evidence="1">The sequence shown here is derived from an EMBL/GenBank/DDBJ whole genome shotgun (WGS) entry which is preliminary data.</text>
</comment>
<reference evidence="1 2" key="1">
    <citation type="submission" date="2014-12" db="EMBL/GenBank/DDBJ databases">
        <title>Genome sequence of Morococcus cerebrosus.</title>
        <authorList>
            <person name="Shin S.-K."/>
            <person name="Yi H."/>
        </authorList>
    </citation>
    <scope>NUCLEOTIDE SEQUENCE [LARGE SCALE GENOMIC DNA]</scope>
    <source>
        <strain evidence="1 2">CIP 81.93</strain>
    </source>
</reference>
<accession>A0A0C1ETR6</accession>
<sequence length="41" mass="5054">MFFRYWQLGMDTQAEICRIIFFQTTFNLAPMIMMSKYRLPL</sequence>
<dbReference type="Proteomes" id="UP000031390">
    <property type="component" value="Unassembled WGS sequence"/>
</dbReference>
<organism evidence="1 2">
    <name type="scientific">Morococcus cerebrosus</name>
    <dbReference type="NCBI Taxonomy" id="1056807"/>
    <lineage>
        <taxon>Bacteria</taxon>
        <taxon>Pseudomonadati</taxon>
        <taxon>Pseudomonadota</taxon>
        <taxon>Betaproteobacteria</taxon>
        <taxon>Neisseriales</taxon>
        <taxon>Neisseriaceae</taxon>
        <taxon>Morococcus</taxon>
    </lineage>
</organism>
<evidence type="ECO:0000313" key="1">
    <source>
        <dbReference type="EMBL" id="KIC12503.1"/>
    </source>
</evidence>